<name>A0A9W7AP69_9STRA</name>
<dbReference type="OrthoDB" id="10372567at2759"/>
<dbReference type="AlphaFoldDB" id="A0A9W7AP69"/>
<proteinExistence type="predicted"/>
<gene>
    <name evidence="2" type="ORF">TrLO_g3541</name>
</gene>
<keyword evidence="3" id="KW-1185">Reference proteome</keyword>
<keyword evidence="1" id="KW-0472">Membrane</keyword>
<reference evidence="3" key="1">
    <citation type="journal article" date="2023" name="Commun. Biol.">
        <title>Genome analysis of Parmales, the sister group of diatoms, reveals the evolutionary specialization of diatoms from phago-mixotrophs to photoautotrophs.</title>
        <authorList>
            <person name="Ban H."/>
            <person name="Sato S."/>
            <person name="Yoshikawa S."/>
            <person name="Yamada K."/>
            <person name="Nakamura Y."/>
            <person name="Ichinomiya M."/>
            <person name="Sato N."/>
            <person name="Blanc-Mathieu R."/>
            <person name="Endo H."/>
            <person name="Kuwata A."/>
            <person name="Ogata H."/>
        </authorList>
    </citation>
    <scope>NUCLEOTIDE SEQUENCE [LARGE SCALE GENOMIC DNA]</scope>
    <source>
        <strain evidence="3">NIES 3700</strain>
    </source>
</reference>
<keyword evidence="1" id="KW-1133">Transmembrane helix</keyword>
<dbReference type="EMBL" id="BRXW01000657">
    <property type="protein sequence ID" value="GMH72638.1"/>
    <property type="molecule type" value="Genomic_DNA"/>
</dbReference>
<dbReference type="SUPFAM" id="SSF50978">
    <property type="entry name" value="WD40 repeat-like"/>
    <property type="match status" value="1"/>
</dbReference>
<dbReference type="InterPro" id="IPR036322">
    <property type="entry name" value="WD40_repeat_dom_sf"/>
</dbReference>
<protein>
    <submittedName>
        <fullName evidence="2">Uncharacterized protein</fullName>
    </submittedName>
</protein>
<feature type="transmembrane region" description="Helical" evidence="1">
    <location>
        <begin position="358"/>
        <end position="375"/>
    </location>
</feature>
<evidence type="ECO:0000313" key="2">
    <source>
        <dbReference type="EMBL" id="GMH72638.1"/>
    </source>
</evidence>
<organism evidence="2 3">
    <name type="scientific">Triparma laevis f. longispina</name>
    <dbReference type="NCBI Taxonomy" id="1714387"/>
    <lineage>
        <taxon>Eukaryota</taxon>
        <taxon>Sar</taxon>
        <taxon>Stramenopiles</taxon>
        <taxon>Ochrophyta</taxon>
        <taxon>Bolidophyceae</taxon>
        <taxon>Parmales</taxon>
        <taxon>Triparmaceae</taxon>
        <taxon>Triparma</taxon>
    </lineage>
</organism>
<evidence type="ECO:0000313" key="3">
    <source>
        <dbReference type="Proteomes" id="UP001165122"/>
    </source>
</evidence>
<sequence length="414" mass="44196">MKNELTITTISRTRVDAVTDICTISTGEMVASAVSSAPLSSTSSILAAAIYPGLNFYKITLTSPPTSSPTISYSKIGSFPLGGVDGINSTKIIPTPSSSTFKSISVCEDGTVAQYNINVNSELAKIECVDISKIHGGKPVMACEIWDRKLDSGSITGGKDGKAILKINGKTHTLTCEIATLKPGKYSNERQKELDKQVLVRGVAKEGGNFYTVACGRRGGSFVGKWNIVNGEIKLISTTCVDDEYPVSQMTIVPNREGGISSILTASVEGVLKTWYDTGTGPLIPFEGDASNPTKTVGIFSKPNNKVQAHDLPITGICVAHGIDVDAVTVSADHKISRVKIYGPPIIEPKKGGTWDGWILWLLFILGAVYFKVVVDTFCKGEGRDFECVKFFVGDVVKGRISVGAPFTKLLKSV</sequence>
<accession>A0A9W7AP69</accession>
<evidence type="ECO:0000256" key="1">
    <source>
        <dbReference type="SAM" id="Phobius"/>
    </source>
</evidence>
<dbReference type="Proteomes" id="UP001165122">
    <property type="component" value="Unassembled WGS sequence"/>
</dbReference>
<comment type="caution">
    <text evidence="2">The sequence shown here is derived from an EMBL/GenBank/DDBJ whole genome shotgun (WGS) entry which is preliminary data.</text>
</comment>
<keyword evidence="1" id="KW-0812">Transmembrane</keyword>